<dbReference type="Gene3D" id="1.10.10.10">
    <property type="entry name" value="Winged helix-like DNA-binding domain superfamily/Winged helix DNA-binding domain"/>
    <property type="match status" value="1"/>
</dbReference>
<gene>
    <name evidence="1" type="ORF">UFOVP253_63</name>
</gene>
<evidence type="ECO:0008006" key="2">
    <source>
        <dbReference type="Google" id="ProtNLM"/>
    </source>
</evidence>
<sequence>MDETSSTPIQTTIPKYATLLYEVRAQLDISWSEYVYLDMVYHLSHDGWCFKSLENIGKDLGMHKSSVVYMRDRLIHRKLLVKNKQGYVKTSVMYQKLVLTDEKPYQKLNAPYQKHVFAVPKSGTKNNIRATLDYKRPQKIVDKFGIETLQSMEARIKARAK</sequence>
<accession>A0A6J5LDJ5</accession>
<protein>
    <recommendedName>
        <fullName evidence="2">Helix-turn-helix domain containing protein</fullName>
    </recommendedName>
</protein>
<dbReference type="InterPro" id="IPR036388">
    <property type="entry name" value="WH-like_DNA-bd_sf"/>
</dbReference>
<organism evidence="1">
    <name type="scientific">uncultured Caudovirales phage</name>
    <dbReference type="NCBI Taxonomy" id="2100421"/>
    <lineage>
        <taxon>Viruses</taxon>
        <taxon>Duplodnaviria</taxon>
        <taxon>Heunggongvirae</taxon>
        <taxon>Uroviricota</taxon>
        <taxon>Caudoviricetes</taxon>
        <taxon>Peduoviridae</taxon>
        <taxon>Maltschvirus</taxon>
        <taxon>Maltschvirus maltsch</taxon>
    </lineage>
</organism>
<evidence type="ECO:0000313" key="1">
    <source>
        <dbReference type="EMBL" id="CAB4132738.1"/>
    </source>
</evidence>
<reference evidence="1" key="1">
    <citation type="submission" date="2020-04" db="EMBL/GenBank/DDBJ databases">
        <authorList>
            <person name="Chiriac C."/>
            <person name="Salcher M."/>
            <person name="Ghai R."/>
            <person name="Kavagutti S V."/>
        </authorList>
    </citation>
    <scope>NUCLEOTIDE SEQUENCE</scope>
</reference>
<name>A0A6J5LDJ5_9CAUD</name>
<dbReference type="EMBL" id="LR796266">
    <property type="protein sequence ID" value="CAB4132738.1"/>
    <property type="molecule type" value="Genomic_DNA"/>
</dbReference>
<proteinExistence type="predicted"/>